<dbReference type="EMBL" id="BKCJ010209207">
    <property type="protein sequence ID" value="GEY78234.1"/>
    <property type="molecule type" value="Genomic_DNA"/>
</dbReference>
<evidence type="ECO:0000259" key="2">
    <source>
        <dbReference type="Pfam" id="PF13976"/>
    </source>
</evidence>
<name>A0A699HXY7_TANCI</name>
<accession>A0A699HXY7</accession>
<dbReference type="PANTHER" id="PTHR42648">
    <property type="entry name" value="TRANSPOSASE, PUTATIVE-RELATED"/>
    <property type="match status" value="1"/>
</dbReference>
<protein>
    <recommendedName>
        <fullName evidence="2">GAG-pre-integrase domain-containing protein</fullName>
    </recommendedName>
</protein>
<dbReference type="GO" id="GO:0006508">
    <property type="term" value="P:proteolysis"/>
    <property type="evidence" value="ECO:0007669"/>
    <property type="project" value="UniProtKB-KW"/>
</dbReference>
<dbReference type="PANTHER" id="PTHR42648:SF32">
    <property type="entry name" value="RIBONUCLEASE H-LIKE DOMAIN, GAG-PRE-INTEGRASE DOMAIN PROTEIN-RELATED"/>
    <property type="match status" value="1"/>
</dbReference>
<organism evidence="3">
    <name type="scientific">Tanacetum cinerariifolium</name>
    <name type="common">Dalmatian daisy</name>
    <name type="synonym">Chrysanthemum cinerariifolium</name>
    <dbReference type="NCBI Taxonomy" id="118510"/>
    <lineage>
        <taxon>Eukaryota</taxon>
        <taxon>Viridiplantae</taxon>
        <taxon>Streptophyta</taxon>
        <taxon>Embryophyta</taxon>
        <taxon>Tracheophyta</taxon>
        <taxon>Spermatophyta</taxon>
        <taxon>Magnoliopsida</taxon>
        <taxon>eudicotyledons</taxon>
        <taxon>Gunneridae</taxon>
        <taxon>Pentapetalae</taxon>
        <taxon>asterids</taxon>
        <taxon>campanulids</taxon>
        <taxon>Asterales</taxon>
        <taxon>Asteraceae</taxon>
        <taxon>Asteroideae</taxon>
        <taxon>Anthemideae</taxon>
        <taxon>Anthemidinae</taxon>
        <taxon>Tanacetum</taxon>
    </lineage>
</organism>
<evidence type="ECO:0000313" key="3">
    <source>
        <dbReference type="EMBL" id="GEY78234.1"/>
    </source>
</evidence>
<dbReference type="Pfam" id="PF13976">
    <property type="entry name" value="gag_pre-integrs"/>
    <property type="match status" value="1"/>
</dbReference>
<dbReference type="InterPro" id="IPR025724">
    <property type="entry name" value="GAG-pre-integrase_dom"/>
</dbReference>
<reference evidence="3" key="1">
    <citation type="journal article" date="2019" name="Sci. Rep.">
        <title>Draft genome of Tanacetum cinerariifolium, the natural source of mosquito coil.</title>
        <authorList>
            <person name="Yamashiro T."/>
            <person name="Shiraishi A."/>
            <person name="Satake H."/>
            <person name="Nakayama K."/>
        </authorList>
    </citation>
    <scope>NUCLEOTIDE SEQUENCE</scope>
</reference>
<evidence type="ECO:0000256" key="1">
    <source>
        <dbReference type="SAM" id="MobiDB-lite"/>
    </source>
</evidence>
<proteinExistence type="predicted"/>
<comment type="caution">
    <text evidence="3">The sequence shown here is derived from an EMBL/GenBank/DDBJ whole genome shotgun (WGS) entry which is preliminary data.</text>
</comment>
<sequence length="572" mass="64766">MELKKNGNSFKPVAKTTKNDAGTSTTRILGPCTNEEMAQKKNDVKGRSMLLMAPPNENLMTFNQYKDAKTLFATIETRFSGNKATKKTQKTLLKQLYENFIWRNKLDLDTMSLDDLYNNFKIVEQEANQPNGSELMRIDLEQIHEDVLEEMDLKWQLALLSMRAKRFFQKTGKKITINGSDIAGYDKSKENRTRNQETTRKTVNMEDTSSKVMVEIDGAGFDWSYMGDDEAPTNMAFMAFSDSEGHSHRQLEDQGYFDSRYSRYMTRYISYLTDFKELDRGYVAFGGGAKGGKITSKGTIKTGNLDFEDVYFVKELQFNLFSVSQISKNNMYSVDMKNIVPKKDLTCLVAKATNDESMLWHRRLGHINFKNINKLVKDNLVRGLPLKYFENDQTCVACLKRKQHKVSFKSKIQNSISQPLFMLHMDLFGPTSFWCTASVRTLDNGEIELNATVDGQVKTITEASVRRHLKLAGADGISTLPTTKIFEQFALMGGEGPTSPVGTQHTPTVIKTSQQFQNISITFRKTRTKTKRKGIRIPQSNVPTSVADEAITKEMHDGLGRAITTASSLEAE</sequence>
<gene>
    <name evidence="3" type="ORF">Tci_450208</name>
</gene>
<dbReference type="GO" id="GO:0008233">
    <property type="term" value="F:peptidase activity"/>
    <property type="evidence" value="ECO:0007669"/>
    <property type="project" value="UniProtKB-KW"/>
</dbReference>
<dbReference type="AlphaFoldDB" id="A0A699HXY7"/>
<feature type="region of interest" description="Disordered" evidence="1">
    <location>
        <begin position="1"/>
        <end position="26"/>
    </location>
</feature>
<feature type="domain" description="GAG-pre-integrase" evidence="2">
    <location>
        <begin position="330"/>
        <end position="403"/>
    </location>
</feature>
<dbReference type="InterPro" id="IPR039537">
    <property type="entry name" value="Retrotran_Ty1/copia-like"/>
</dbReference>